<dbReference type="SUPFAM" id="SSF46689">
    <property type="entry name" value="Homeodomain-like"/>
    <property type="match status" value="1"/>
</dbReference>
<name>A0ABS5EKB4_9PROT</name>
<dbReference type="InterPro" id="IPR018060">
    <property type="entry name" value="HTH_AraC"/>
</dbReference>
<evidence type="ECO:0000313" key="4">
    <source>
        <dbReference type="EMBL" id="MBR0651469.1"/>
    </source>
</evidence>
<keyword evidence="1" id="KW-0805">Transcription regulation</keyword>
<dbReference type="InterPro" id="IPR053142">
    <property type="entry name" value="PchR_regulatory_protein"/>
</dbReference>
<accession>A0ABS5EKB4</accession>
<dbReference type="RefSeq" id="WP_211870133.1">
    <property type="nucleotide sequence ID" value="NZ_JAAEDI010000018.1"/>
</dbReference>
<evidence type="ECO:0000256" key="1">
    <source>
        <dbReference type="ARBA" id="ARBA00023015"/>
    </source>
</evidence>
<comment type="caution">
    <text evidence="4">The sequence shown here is derived from an EMBL/GenBank/DDBJ whole genome shotgun (WGS) entry which is preliminary data.</text>
</comment>
<sequence length="328" mass="35651">MDSAARAVAQTWSAAFSTPDEMAAAQKDASVEYQSLADRAQYAGRLTVVQLGGMHFQAAVDGAHVVRGTVLPERAVILLPNGRVGQGLRVNGWGDFEHTGVLLRGGSELLAVTPMPQRWSALVVPEAHFSGLAHGTEVASGGSFAPLRDVLRRVPQLRRFSTALEDVAWNDPDRLSVGSVAAALRDELAHYFARACGEIREGWHRNLRLGRRVRLVSEAEEYLRARLGHAIYTAEVGAALGVSERTLAEAFSAVYGMSLQRYLLLRRLNQVNRVLMEHGDSAPILVKTAALDFGFWHLGRFAGAYRSVFGETPSETAHAAARRHGGVH</sequence>
<organism evidence="4 5">
    <name type="scientific">Neoroseomonas terrae</name>
    <dbReference type="NCBI Taxonomy" id="424799"/>
    <lineage>
        <taxon>Bacteria</taxon>
        <taxon>Pseudomonadati</taxon>
        <taxon>Pseudomonadota</taxon>
        <taxon>Alphaproteobacteria</taxon>
        <taxon>Acetobacterales</taxon>
        <taxon>Acetobacteraceae</taxon>
        <taxon>Neoroseomonas</taxon>
    </lineage>
</organism>
<dbReference type="Pfam" id="PF12833">
    <property type="entry name" value="HTH_18"/>
    <property type="match status" value="1"/>
</dbReference>
<dbReference type="InterPro" id="IPR009057">
    <property type="entry name" value="Homeodomain-like_sf"/>
</dbReference>
<reference evidence="5" key="1">
    <citation type="journal article" date="2021" name="Syst. Appl. Microbiol.">
        <title>Roseomonas hellenica sp. nov., isolated from roots of wild-growing Alkanna tinctoria.</title>
        <authorList>
            <person name="Rat A."/>
            <person name="Naranjo H.D."/>
            <person name="Lebbe L."/>
            <person name="Cnockaert M."/>
            <person name="Krigas N."/>
            <person name="Grigoriadou K."/>
            <person name="Maloupa E."/>
            <person name="Willems A."/>
        </authorList>
    </citation>
    <scope>NUCLEOTIDE SEQUENCE [LARGE SCALE GENOMIC DNA]</scope>
    <source>
        <strain evidence="5">LMG 31159</strain>
    </source>
</reference>
<dbReference type="PANTHER" id="PTHR47893">
    <property type="entry name" value="REGULATORY PROTEIN PCHR"/>
    <property type="match status" value="1"/>
</dbReference>
<keyword evidence="5" id="KW-1185">Reference proteome</keyword>
<protein>
    <submittedName>
        <fullName evidence="4">Helix-turn-helix domain-containing protein</fullName>
    </submittedName>
</protein>
<dbReference type="EMBL" id="JAAEDI010000018">
    <property type="protein sequence ID" value="MBR0651469.1"/>
    <property type="molecule type" value="Genomic_DNA"/>
</dbReference>
<dbReference type="Gene3D" id="1.10.10.60">
    <property type="entry name" value="Homeodomain-like"/>
    <property type="match status" value="1"/>
</dbReference>
<gene>
    <name evidence="4" type="ORF">GXW78_17495</name>
</gene>
<dbReference type="PROSITE" id="PS01124">
    <property type="entry name" value="HTH_ARAC_FAMILY_2"/>
    <property type="match status" value="1"/>
</dbReference>
<proteinExistence type="predicted"/>
<dbReference type="Proteomes" id="UP000698752">
    <property type="component" value="Unassembled WGS sequence"/>
</dbReference>
<evidence type="ECO:0000256" key="2">
    <source>
        <dbReference type="ARBA" id="ARBA00023163"/>
    </source>
</evidence>
<feature type="domain" description="HTH araC/xylS-type" evidence="3">
    <location>
        <begin position="217"/>
        <end position="319"/>
    </location>
</feature>
<evidence type="ECO:0000313" key="5">
    <source>
        <dbReference type="Proteomes" id="UP000698752"/>
    </source>
</evidence>
<dbReference type="SMART" id="SM00342">
    <property type="entry name" value="HTH_ARAC"/>
    <property type="match status" value="1"/>
</dbReference>
<evidence type="ECO:0000259" key="3">
    <source>
        <dbReference type="PROSITE" id="PS01124"/>
    </source>
</evidence>
<keyword evidence="2" id="KW-0804">Transcription</keyword>
<dbReference type="PANTHER" id="PTHR47893:SF1">
    <property type="entry name" value="REGULATORY PROTEIN PCHR"/>
    <property type="match status" value="1"/>
</dbReference>